<dbReference type="InterPro" id="IPR000182">
    <property type="entry name" value="GNAT_dom"/>
</dbReference>
<dbReference type="RefSeq" id="WP_163239207.1">
    <property type="nucleotide sequence ID" value="NZ_JAAIWN010000002.1"/>
</dbReference>
<gene>
    <name evidence="5" type="ORF">G4D64_01085</name>
    <name evidence="4" type="ORF">H1Z61_01085</name>
</gene>
<evidence type="ECO:0000313" key="6">
    <source>
        <dbReference type="Proteomes" id="UP000472971"/>
    </source>
</evidence>
<evidence type="ECO:0000256" key="2">
    <source>
        <dbReference type="ARBA" id="ARBA00023315"/>
    </source>
</evidence>
<dbReference type="Proteomes" id="UP000472971">
    <property type="component" value="Unassembled WGS sequence"/>
</dbReference>
<reference evidence="4 7" key="2">
    <citation type="submission" date="2020-07" db="EMBL/GenBank/DDBJ databases">
        <authorList>
            <person name="Feng H."/>
        </authorList>
    </citation>
    <scope>NUCLEOTIDE SEQUENCE [LARGE SCALE GENOMIC DNA]</scope>
    <source>
        <strain evidence="4">S-12</strain>
        <strain evidence="7">s-12</strain>
    </source>
</reference>
<keyword evidence="2" id="KW-0012">Acyltransferase</keyword>
<evidence type="ECO:0000313" key="7">
    <source>
        <dbReference type="Proteomes" id="UP000570010"/>
    </source>
</evidence>
<reference evidence="5 6" key="1">
    <citation type="submission" date="2020-02" db="EMBL/GenBank/DDBJ databases">
        <title>Bacillus aquiflavi sp. nov., isolated from yellow water of strong flavor Chinese baijiu in Yibin region of China.</title>
        <authorList>
            <person name="Xie J."/>
        </authorList>
    </citation>
    <scope>NUCLEOTIDE SEQUENCE [LARGE SCALE GENOMIC DNA]</scope>
    <source>
        <strain evidence="5 6">3H-10</strain>
    </source>
</reference>
<evidence type="ECO:0000313" key="5">
    <source>
        <dbReference type="EMBL" id="NEY80139.1"/>
    </source>
</evidence>
<feature type="domain" description="N-acetyltransferase" evidence="3">
    <location>
        <begin position="5"/>
        <end position="153"/>
    </location>
</feature>
<keyword evidence="6" id="KW-1185">Reference proteome</keyword>
<organism evidence="5 6">
    <name type="scientific">Bacillus aquiflavi</name>
    <dbReference type="NCBI Taxonomy" id="2672567"/>
    <lineage>
        <taxon>Bacteria</taxon>
        <taxon>Bacillati</taxon>
        <taxon>Bacillota</taxon>
        <taxon>Bacilli</taxon>
        <taxon>Bacillales</taxon>
        <taxon>Bacillaceae</taxon>
        <taxon>Bacillus</taxon>
    </lineage>
</organism>
<proteinExistence type="predicted"/>
<evidence type="ECO:0000256" key="1">
    <source>
        <dbReference type="ARBA" id="ARBA00022679"/>
    </source>
</evidence>
<dbReference type="PANTHER" id="PTHR43877:SF2">
    <property type="entry name" value="AMINOALKYLPHOSPHONATE N-ACETYLTRANSFERASE-RELATED"/>
    <property type="match status" value="1"/>
</dbReference>
<dbReference type="SUPFAM" id="SSF55729">
    <property type="entry name" value="Acyl-CoA N-acyltransferases (Nat)"/>
    <property type="match status" value="1"/>
</dbReference>
<name>A0A6B3VQA4_9BACI</name>
<dbReference type="PROSITE" id="PS51186">
    <property type="entry name" value="GNAT"/>
    <property type="match status" value="1"/>
</dbReference>
<dbReference type="Pfam" id="PF00583">
    <property type="entry name" value="Acetyltransf_1"/>
    <property type="match status" value="1"/>
</dbReference>
<dbReference type="PANTHER" id="PTHR43877">
    <property type="entry name" value="AMINOALKYLPHOSPHONATE N-ACETYLTRANSFERASE-RELATED-RELATED"/>
    <property type="match status" value="1"/>
</dbReference>
<dbReference type="EMBL" id="JACEIO010000002">
    <property type="protein sequence ID" value="MBA4535763.1"/>
    <property type="molecule type" value="Genomic_DNA"/>
</dbReference>
<dbReference type="GO" id="GO:0016747">
    <property type="term" value="F:acyltransferase activity, transferring groups other than amino-acyl groups"/>
    <property type="evidence" value="ECO:0007669"/>
    <property type="project" value="InterPro"/>
</dbReference>
<protein>
    <submittedName>
        <fullName evidence="5">GNAT family N-acetyltransferase</fullName>
    </submittedName>
</protein>
<dbReference type="InterPro" id="IPR016181">
    <property type="entry name" value="Acyl_CoA_acyltransferase"/>
</dbReference>
<dbReference type="InterPro" id="IPR050832">
    <property type="entry name" value="Bact_Acetyltransf"/>
</dbReference>
<dbReference type="EMBL" id="JAAIWN010000002">
    <property type="protein sequence ID" value="NEY80139.1"/>
    <property type="molecule type" value="Genomic_DNA"/>
</dbReference>
<dbReference type="AlphaFoldDB" id="A0A6B3VQA4"/>
<accession>A0A6B3VQA4</accession>
<evidence type="ECO:0000313" key="4">
    <source>
        <dbReference type="EMBL" id="MBA4535763.1"/>
    </source>
</evidence>
<comment type="caution">
    <text evidence="5">The sequence shown here is derived from an EMBL/GenBank/DDBJ whole genome shotgun (WGS) entry which is preliminary data.</text>
</comment>
<dbReference type="Proteomes" id="UP000570010">
    <property type="component" value="Unassembled WGS sequence"/>
</dbReference>
<dbReference type="CDD" id="cd04301">
    <property type="entry name" value="NAT_SF"/>
    <property type="match status" value="1"/>
</dbReference>
<keyword evidence="1 5" id="KW-0808">Transferase</keyword>
<sequence length="153" mass="17486">MKTELKFRLATEQDLDKIVKMLADDHLGRKRERYEQPLPDSYIMAFHAITSDPNNELIVACQENEIIGVQQITFTPYITHQGGWRATIEGVRTASSVRGKGVGTELIQWAIKRAKDRGCHLVQLTTDKKRPNALRLYERLGFKATHEGLKLKL</sequence>
<evidence type="ECO:0000259" key="3">
    <source>
        <dbReference type="PROSITE" id="PS51186"/>
    </source>
</evidence>
<dbReference type="Gene3D" id="3.40.630.30">
    <property type="match status" value="1"/>
</dbReference>